<dbReference type="PANTHER" id="PTHR35093:SF8">
    <property type="entry name" value="OUTER MEMBRANE PROTEIN NMB0088-RELATED"/>
    <property type="match status" value="1"/>
</dbReference>
<sequence>MKYQKTALAALLLAMATSTQAGGLLTNTNQNIAFNRNFARVGAIGIDGVYFNPAGVAFLDQGFHLSLNFQNVYQTRQITSAFSIPAFANTPYEYPFTLNGGDKTDGSKFYEGKASVPILPSFQVAYNKDKWSFQAGFGLTGGGGKASFNEGLPSFERQIAILPALINQQLPTFSTLLGQQETPATSYSMQSYMSGHQYNFGLQLGVAYKINENLSVFGGARFNYIYNKYEGNITNISADVNGNNQNLYEYFGSKAKLLTEKAAALQAQAVAAKTQADAYQAQANAATDPTAKAQLQAAANQYAAGAQQASAGAKMVSAGADKLNSSKELVKDRYVEVSQRGWGITPILGIDYRTGKWNFAARYEFTTKFNIENNTKRDDTQKYENGVNTPNDIPGILALGAQYEVLKNLRVMAGYNHYFDKDARMDNNKQRFLKHNTQEFLAGVEWDINPTVTVSAGGQRTLYGLGDGKYLTDLSFVTSSYSFGVGAKIKVAKNAHLNVAYFFTNYSKFTKNYEDAITIGREQVTQPDGTISVQPKTLATKNTDIFTRTNKVLGVGLDIDF</sequence>
<evidence type="ECO:0000313" key="8">
    <source>
        <dbReference type="EMBL" id="SNR92768.1"/>
    </source>
</evidence>
<dbReference type="AlphaFoldDB" id="A0A2K9H660"/>
<protein>
    <submittedName>
        <fullName evidence="8">Long-chain fatty acid transport protein</fullName>
    </submittedName>
</protein>
<keyword evidence="6" id="KW-0472">Membrane</keyword>
<dbReference type="EMBL" id="FZNZ01000020">
    <property type="protein sequence ID" value="SNR92768.1"/>
    <property type="molecule type" value="Genomic_DNA"/>
</dbReference>
<evidence type="ECO:0000256" key="5">
    <source>
        <dbReference type="ARBA" id="ARBA00022729"/>
    </source>
</evidence>
<keyword evidence="7" id="KW-0998">Cell outer membrane</keyword>
<dbReference type="GO" id="GO:0015483">
    <property type="term" value="F:long-chain fatty acid transporting porin activity"/>
    <property type="evidence" value="ECO:0007669"/>
    <property type="project" value="TreeGrafter"/>
</dbReference>
<evidence type="ECO:0000256" key="7">
    <source>
        <dbReference type="ARBA" id="ARBA00023237"/>
    </source>
</evidence>
<comment type="similarity">
    <text evidence="2">Belongs to the OmpP1/FadL family.</text>
</comment>
<evidence type="ECO:0000256" key="2">
    <source>
        <dbReference type="ARBA" id="ARBA00008163"/>
    </source>
</evidence>
<dbReference type="RefSeq" id="WP_089366538.1">
    <property type="nucleotide sequence ID" value="NZ_CP023863.1"/>
</dbReference>
<gene>
    <name evidence="8" type="ORF">SAMN06265364_12016</name>
</gene>
<reference evidence="8 9" key="1">
    <citation type="submission" date="2017-06" db="EMBL/GenBank/DDBJ databases">
        <authorList>
            <person name="Varghese N."/>
            <person name="Submissions S."/>
        </authorList>
    </citation>
    <scope>NUCLEOTIDE SEQUENCE [LARGE SCALE GENOMIC DNA]</scope>
    <source>
        <strain evidence="8 9">DSM 26989</strain>
    </source>
</reference>
<proteinExistence type="inferred from homology"/>
<keyword evidence="5" id="KW-0732">Signal</keyword>
<keyword evidence="4" id="KW-0812">Transmembrane</keyword>
<dbReference type="Proteomes" id="UP000198427">
    <property type="component" value="Unassembled WGS sequence"/>
</dbReference>
<organism evidence="8 9">
    <name type="scientific">Prevotella jejuni</name>
    <dbReference type="NCBI Taxonomy" id="1177574"/>
    <lineage>
        <taxon>Bacteria</taxon>
        <taxon>Pseudomonadati</taxon>
        <taxon>Bacteroidota</taxon>
        <taxon>Bacteroidia</taxon>
        <taxon>Bacteroidales</taxon>
        <taxon>Prevotellaceae</taxon>
        <taxon>Prevotella</taxon>
    </lineage>
</organism>
<evidence type="ECO:0000256" key="3">
    <source>
        <dbReference type="ARBA" id="ARBA00022452"/>
    </source>
</evidence>
<keyword evidence="9" id="KW-1185">Reference proteome</keyword>
<dbReference type="SUPFAM" id="SSF56935">
    <property type="entry name" value="Porins"/>
    <property type="match status" value="1"/>
</dbReference>
<comment type="subcellular location">
    <subcellularLocation>
        <location evidence="1">Cell outer membrane</location>
        <topology evidence="1">Multi-pass membrane protein</topology>
    </subcellularLocation>
</comment>
<dbReference type="InterPro" id="IPR005017">
    <property type="entry name" value="OMPP1/FadL/TodX"/>
</dbReference>
<accession>A0A2K9H660</accession>
<evidence type="ECO:0000256" key="6">
    <source>
        <dbReference type="ARBA" id="ARBA00023136"/>
    </source>
</evidence>
<dbReference type="GeneID" id="94028086"/>
<evidence type="ECO:0000256" key="4">
    <source>
        <dbReference type="ARBA" id="ARBA00022692"/>
    </source>
</evidence>
<dbReference type="PANTHER" id="PTHR35093">
    <property type="entry name" value="OUTER MEMBRANE PROTEIN NMB0088-RELATED"/>
    <property type="match status" value="1"/>
</dbReference>
<dbReference type="OrthoDB" id="9765839at2"/>
<name>A0A2K9H660_9BACT</name>
<dbReference type="KEGG" id="pje:CRM71_01350"/>
<keyword evidence="3" id="KW-1134">Transmembrane beta strand</keyword>
<dbReference type="Gene3D" id="2.40.160.60">
    <property type="entry name" value="Outer membrane protein transport protein (OMPP1/FadL/TodX)"/>
    <property type="match status" value="1"/>
</dbReference>
<evidence type="ECO:0000313" key="9">
    <source>
        <dbReference type="Proteomes" id="UP000198427"/>
    </source>
</evidence>
<comment type="caution">
    <text evidence="8">The sequence shown here is derived from an EMBL/GenBank/DDBJ whole genome shotgun (WGS) entry which is preliminary data.</text>
</comment>
<dbReference type="GO" id="GO:0009279">
    <property type="term" value="C:cell outer membrane"/>
    <property type="evidence" value="ECO:0007669"/>
    <property type="project" value="UniProtKB-SubCell"/>
</dbReference>
<evidence type="ECO:0000256" key="1">
    <source>
        <dbReference type="ARBA" id="ARBA00004571"/>
    </source>
</evidence>